<feature type="compositionally biased region" description="Acidic residues" evidence="12">
    <location>
        <begin position="12"/>
        <end position="27"/>
    </location>
</feature>
<dbReference type="InterPro" id="IPR003587">
    <property type="entry name" value="Hint_dom_N"/>
</dbReference>
<dbReference type="OrthoDB" id="323192at2157"/>
<protein>
    <recommendedName>
        <fullName evidence="3 11">DNA polymerase</fullName>
        <ecNumber evidence="2 11">2.7.7.7</ecNumber>
    </recommendedName>
</protein>
<dbReference type="InterPro" id="IPR006141">
    <property type="entry name" value="Intein_N"/>
</dbReference>
<evidence type="ECO:0000256" key="8">
    <source>
        <dbReference type="ARBA" id="ARBA00023000"/>
    </source>
</evidence>
<organism evidence="14 15">
    <name type="scientific">Natrinema altunense</name>
    <dbReference type="NCBI Taxonomy" id="222984"/>
    <lineage>
        <taxon>Archaea</taxon>
        <taxon>Methanobacteriati</taxon>
        <taxon>Methanobacteriota</taxon>
        <taxon>Stenosarchaea group</taxon>
        <taxon>Halobacteria</taxon>
        <taxon>Halobacteriales</taxon>
        <taxon>Natrialbaceae</taxon>
        <taxon>Natrinema</taxon>
    </lineage>
</organism>
<evidence type="ECO:0000256" key="9">
    <source>
        <dbReference type="ARBA" id="ARBA00023125"/>
    </source>
</evidence>
<evidence type="ECO:0000256" key="12">
    <source>
        <dbReference type="SAM" id="MobiDB-lite"/>
    </source>
</evidence>
<dbReference type="Gene3D" id="1.10.132.60">
    <property type="entry name" value="DNA polymerase family B, C-terminal domain"/>
    <property type="match status" value="1"/>
</dbReference>
<dbReference type="InterPro" id="IPR036397">
    <property type="entry name" value="RNaseH_sf"/>
</dbReference>
<dbReference type="EMBL" id="SHMR01000005">
    <property type="protein sequence ID" value="RZH67673.1"/>
    <property type="molecule type" value="Genomic_DNA"/>
</dbReference>
<evidence type="ECO:0000256" key="1">
    <source>
        <dbReference type="ARBA" id="ARBA00005755"/>
    </source>
</evidence>
<dbReference type="InterPro" id="IPR027434">
    <property type="entry name" value="Homing_endonucl"/>
</dbReference>
<dbReference type="CDD" id="cd00081">
    <property type="entry name" value="Hint"/>
    <property type="match status" value="2"/>
</dbReference>
<keyword evidence="7 11" id="KW-0239">DNA-directed DNA polymerase</keyword>
<dbReference type="GO" id="GO:0004519">
    <property type="term" value="F:endonuclease activity"/>
    <property type="evidence" value="ECO:0007669"/>
    <property type="project" value="InterPro"/>
</dbReference>
<evidence type="ECO:0000256" key="2">
    <source>
        <dbReference type="ARBA" id="ARBA00012417"/>
    </source>
</evidence>
<dbReference type="Gene3D" id="2.170.16.10">
    <property type="entry name" value="Hedgehog/Intein (Hint) domain"/>
    <property type="match status" value="2"/>
</dbReference>
<reference evidence="14 15" key="1">
    <citation type="submission" date="2019-02" db="EMBL/GenBank/DDBJ databases">
        <title>Genome analysis provides insights into bioremediation potentialities and Haloocin production by Natrinema altunense strain 4.1R isolated from Chott Douz in Tunisian desert.</title>
        <authorList>
            <person name="Najjari A."/>
            <person name="Youssef N."/>
            <person name="Ben Dhia O."/>
            <person name="Ferjani R."/>
            <person name="El Hidri D."/>
            <person name="Ouzari H.I."/>
            <person name="Cherif A."/>
        </authorList>
    </citation>
    <scope>NUCLEOTIDE SEQUENCE [LARGE SCALE GENOMIC DNA]</scope>
    <source>
        <strain evidence="14 15">4.1R</strain>
    </source>
</reference>
<dbReference type="InterPro" id="IPR012337">
    <property type="entry name" value="RNaseH-like_sf"/>
</dbReference>
<dbReference type="InterPro" id="IPR017964">
    <property type="entry name" value="DNA-dir_DNA_pol_B_CS"/>
</dbReference>
<keyword evidence="5 11" id="KW-0548">Nucleotidyltransferase</keyword>
<keyword evidence="8" id="KW-0651">Protein splicing</keyword>
<accession>A0A482Y054</accession>
<dbReference type="PROSITE" id="PS50819">
    <property type="entry name" value="INTEIN_ENDONUCLEASE"/>
    <property type="match status" value="2"/>
</dbReference>
<dbReference type="Proteomes" id="UP000292704">
    <property type="component" value="Unassembled WGS sequence"/>
</dbReference>
<dbReference type="InterPro" id="IPR042087">
    <property type="entry name" value="DNA_pol_B_thumb"/>
</dbReference>
<dbReference type="InterPro" id="IPR006134">
    <property type="entry name" value="DNA-dir_DNA_pol_B_multi_dom"/>
</dbReference>
<evidence type="ECO:0000259" key="13">
    <source>
        <dbReference type="PROSITE" id="PS50819"/>
    </source>
</evidence>
<evidence type="ECO:0000256" key="10">
    <source>
        <dbReference type="ARBA" id="ARBA00049244"/>
    </source>
</evidence>
<feature type="domain" description="DOD-type homing endonuclease" evidence="13">
    <location>
        <begin position="1197"/>
        <end position="1341"/>
    </location>
</feature>
<dbReference type="GO" id="GO:0003677">
    <property type="term" value="F:DNA binding"/>
    <property type="evidence" value="ECO:0007669"/>
    <property type="project" value="UniProtKB-KW"/>
</dbReference>
<dbReference type="Gene3D" id="3.10.28.10">
    <property type="entry name" value="Homing endonucleases"/>
    <property type="match status" value="2"/>
</dbReference>
<dbReference type="NCBIfam" id="TIGR01443">
    <property type="entry name" value="intein_Cterm"/>
    <property type="match status" value="1"/>
</dbReference>
<dbReference type="SMART" id="SM00486">
    <property type="entry name" value="POLBc"/>
    <property type="match status" value="1"/>
</dbReference>
<dbReference type="Pfam" id="PF03104">
    <property type="entry name" value="DNA_pol_B_exo1"/>
    <property type="match status" value="1"/>
</dbReference>
<evidence type="ECO:0000256" key="11">
    <source>
        <dbReference type="RuleBase" id="RU000442"/>
    </source>
</evidence>
<evidence type="ECO:0000256" key="4">
    <source>
        <dbReference type="ARBA" id="ARBA00022679"/>
    </source>
</evidence>
<keyword evidence="4 11" id="KW-0808">Transferase</keyword>
<dbReference type="PROSITE" id="PS50817">
    <property type="entry name" value="INTEIN_N_TER"/>
    <property type="match status" value="2"/>
</dbReference>
<dbReference type="GO" id="GO:0016539">
    <property type="term" value="P:intein-mediated protein splicing"/>
    <property type="evidence" value="ECO:0007669"/>
    <property type="project" value="InterPro"/>
</dbReference>
<dbReference type="SUPFAM" id="SSF53098">
    <property type="entry name" value="Ribonuclease H-like"/>
    <property type="match status" value="1"/>
</dbReference>
<dbReference type="Gene3D" id="3.30.342.10">
    <property type="entry name" value="DNA Polymerase, chain B, domain 1"/>
    <property type="match status" value="1"/>
</dbReference>
<dbReference type="Gene3D" id="1.10.287.690">
    <property type="entry name" value="Helix hairpin bin"/>
    <property type="match status" value="1"/>
</dbReference>
<dbReference type="STRING" id="222984.GCA_000731985_01086"/>
<dbReference type="GO" id="GO:0000166">
    <property type="term" value="F:nucleotide binding"/>
    <property type="evidence" value="ECO:0007669"/>
    <property type="project" value="InterPro"/>
</dbReference>
<comment type="catalytic activity">
    <reaction evidence="10 11">
        <text>DNA(n) + a 2'-deoxyribonucleoside 5'-triphosphate = DNA(n+1) + diphosphate</text>
        <dbReference type="Rhea" id="RHEA:22508"/>
        <dbReference type="Rhea" id="RHEA-COMP:17339"/>
        <dbReference type="Rhea" id="RHEA-COMP:17340"/>
        <dbReference type="ChEBI" id="CHEBI:33019"/>
        <dbReference type="ChEBI" id="CHEBI:61560"/>
        <dbReference type="ChEBI" id="CHEBI:173112"/>
        <dbReference type="EC" id="2.7.7.7"/>
    </reaction>
</comment>
<dbReference type="InterPro" id="IPR050240">
    <property type="entry name" value="DNA_pol_type-B"/>
</dbReference>
<dbReference type="Pfam" id="PF14528">
    <property type="entry name" value="LAGLIDADG_3"/>
    <property type="match status" value="1"/>
</dbReference>
<evidence type="ECO:0000256" key="3">
    <source>
        <dbReference type="ARBA" id="ARBA00015749"/>
    </source>
</evidence>
<evidence type="ECO:0000256" key="5">
    <source>
        <dbReference type="ARBA" id="ARBA00022695"/>
    </source>
</evidence>
<dbReference type="InterPro" id="IPR036844">
    <property type="entry name" value="Hint_dom_sf"/>
</dbReference>
<dbReference type="RefSeq" id="WP_130170943.1">
    <property type="nucleotide sequence ID" value="NZ_SHMR01000005.1"/>
</dbReference>
<evidence type="ECO:0000256" key="6">
    <source>
        <dbReference type="ARBA" id="ARBA00022813"/>
    </source>
</evidence>
<dbReference type="InterPro" id="IPR043502">
    <property type="entry name" value="DNA/RNA_pol_sf"/>
</dbReference>
<dbReference type="SUPFAM" id="SSF55608">
    <property type="entry name" value="Homing endonucleases"/>
    <property type="match status" value="2"/>
</dbReference>
<keyword evidence="9 11" id="KW-0238">DNA-binding</keyword>
<gene>
    <name evidence="14" type="ORF">ELS17_12545</name>
</gene>
<feature type="region of interest" description="Disordered" evidence="12">
    <location>
        <begin position="109"/>
        <end position="131"/>
    </location>
</feature>
<proteinExistence type="inferred from homology"/>
<dbReference type="PANTHER" id="PTHR10322:SF23">
    <property type="entry name" value="DNA POLYMERASE DELTA CATALYTIC SUBUNIT"/>
    <property type="match status" value="1"/>
</dbReference>
<dbReference type="Pfam" id="PF00136">
    <property type="entry name" value="DNA_pol_B"/>
    <property type="match status" value="2"/>
</dbReference>
<dbReference type="InterPro" id="IPR004042">
    <property type="entry name" value="Intein_endonuc_central"/>
</dbReference>
<dbReference type="EC" id="2.7.7.7" evidence="2 11"/>
<feature type="region of interest" description="Disordered" evidence="12">
    <location>
        <begin position="1"/>
        <end position="35"/>
    </location>
</feature>
<keyword evidence="6" id="KW-0068">Autocatalytic cleavage</keyword>
<dbReference type="GO" id="GO:0003887">
    <property type="term" value="F:DNA-directed DNA polymerase activity"/>
    <property type="evidence" value="ECO:0007669"/>
    <property type="project" value="UniProtKB-KW"/>
</dbReference>
<evidence type="ECO:0000313" key="15">
    <source>
        <dbReference type="Proteomes" id="UP000292704"/>
    </source>
</evidence>
<feature type="domain" description="DOD-type homing endonuclease" evidence="13">
    <location>
        <begin position="715"/>
        <end position="841"/>
    </location>
</feature>
<comment type="similarity">
    <text evidence="1 11">Belongs to the DNA polymerase type-B family.</text>
</comment>
<dbReference type="InterPro" id="IPR004860">
    <property type="entry name" value="LAGLIDADG_dom"/>
</dbReference>
<evidence type="ECO:0000313" key="14">
    <source>
        <dbReference type="EMBL" id="RZH67673.1"/>
    </source>
</evidence>
<dbReference type="CDD" id="cd05160">
    <property type="entry name" value="DEDDy_DNA_polB_exo"/>
    <property type="match status" value="1"/>
</dbReference>
<dbReference type="InterPro" id="IPR030934">
    <property type="entry name" value="Intein_C"/>
</dbReference>
<dbReference type="SUPFAM" id="SSF56672">
    <property type="entry name" value="DNA/RNA polymerases"/>
    <property type="match status" value="2"/>
</dbReference>
<dbReference type="Gene3D" id="3.90.1600.10">
    <property type="entry name" value="Palm domain of DNA polymerase"/>
    <property type="match status" value="2"/>
</dbReference>
<dbReference type="SUPFAM" id="SSF51294">
    <property type="entry name" value="Hedgehog/intein (Hint) domain"/>
    <property type="match status" value="2"/>
</dbReference>
<evidence type="ECO:0000256" key="7">
    <source>
        <dbReference type="ARBA" id="ARBA00022932"/>
    </source>
</evidence>
<name>A0A482Y054_9EURY</name>
<dbReference type="PANTHER" id="PTHR10322">
    <property type="entry name" value="DNA POLYMERASE CATALYTIC SUBUNIT"/>
    <property type="match status" value="1"/>
</dbReference>
<comment type="caution">
    <text evidence="14">The sequence shown here is derived from an EMBL/GenBank/DDBJ whole genome shotgun (WGS) entry which is preliminary data.</text>
</comment>
<sequence length="1725" mass="196293">MTEAGQTGLTEFGDDSAETDDRPDEEAVAVAGNGGSDAAEVIDVVEETLPESEGDLELAVMQVDYTIAGYGDEERPIMHVFGRTPDGELEHVQVVGFKPYFYAPTETLERPPEEQYDRLTGSREYDEDGEPYESIRGEKLTKIFGQTPRDVGQVRDDFDHYEADILFPNRFLIDKDVRSGIRVPERRADDDSLVVPHDEVDAADVDAAPRVNTFDIEVDDRSGFPEDGEEPILCLTSHDSYRDEYVMWLYEAPMGDGEIPTEITEYEPIEGEIDHDVRCFAEEEAMLEAFVEYVEDTDPDVLTGWNFEDFDAPYFLDRLEELAGPHHEYDLSIDRLSRVDEVWRSNWGGPDIKGRVVFDLLYGYQRMVFSELDSYRLDAVGEAELGVGKERYAGDIGDLWEDDPTQLLEYNLRDVELCVELDRQQEIIPFWDEVRSFVGCKLEDAPTPGDAVDMYVLHEAYGRFALPSKGQQEAGEEYEGGAVFEPITGVKENVTVLDLKCFSGDTEVMTPDGPTNIKDLDVGDEMYTLDPDTFECEITPVSETHEYENQYGQLHHLGGNTHDLKVTENHQFLVSNTRGWDDLGPDDFELTEYRNIPETDRFAFPNHKPMTGAALETFDLYEEVTGGHVVVYTDDDLRSFRHSMPDPVESTLDLVHGSSEAMGIQKSVGKYLIPLSTFRDNESTIREYADGLFLKYGKQHRETPLSFQMTDWLEFLGWFVTEGSLDQSADRFTIHQSNGTHRERICSLLDRMAVNYNVDDRGINVSNRYLLEWLEDHCGDEYAEKCLPEWIFDLDAEYLSILLETMIDGDGDRTDSGLGKFWTKSDDLMRAISRIAVQCGQKPTVSKQKDGTWYVSVGKRGSFKKSNETVERHDGNVYCVTAAENHVILAGRNGNFQWVGQSLYPMCMTTINASPETRVDPDEYDGDTYVAPVGDDEIHFRKEPDGVMREMITELLAEREEKKELRNEHEPGSHEYEQYDRQQGAVKVIMNCFTSDTEVLTPSGVCGITDLEIGDEVYSLDPETEELEIKPVVETHDYPDYDGDLIDIETSKIDFRVTPNHRMLVRKNETNGITEDEYSFVEAGNLDRATNYELPHGWAGPDGDKLEEVDLTELIDGEYEVWVRPSVHGRTFTAELGWTPRRVPKADVGKTGYVFTDEEFEEHREYIEEVCEMSFIHRESGRKWIPRTYDGDDFLDLLAWFVTEGNVYTSEDKQFGENFRGSATTVNLAQDKLPVADGGVDHHATIGELLDDMGFDYYVDDRCYTVTSKLLGDLLTSHCGDGSFEKRIPEFVFECSSQQKRRFLEVLIDGDGDRQVNSWRYTTSSDRLRDDVLRLCAHLGITANYNRDSGSWRIYVTEGSKNTLRMHRSASRSTADDGVYCVTVEDNHTLLAGRNGKFQFVGQSLYGVSGWEQFRLYDKEAASAITATGREVIEFTETAANEEGYEVTYGDTDSVMLELGTDVSKAEAIETSFDLEDHINGRYDDFAREELGAEFHRFQIEFEKLYRRFFQAGKKKRYAGHITWKEGKDVNDVDIVGFEYQRSDIAPITKEVQHRVIEMIVREGDIEGAKEYVNGVIEDVLAGEISLEEIAIPGGIGKRLDNYDTDTAQVRGAKYANLLLGTNFQRGSKPKRLYLDRVDPSFFERLEAEEGFDARTDPLYGAFKRDPDVICFEYEDQIPEAFEVDYDKMLEKTLQGPIERILEALDISWDEVKSGQEQKGLDSFM</sequence>
<dbReference type="InterPro" id="IPR006133">
    <property type="entry name" value="DNA-dir_DNA_pol_B_exonuc"/>
</dbReference>
<dbReference type="GO" id="GO:0006261">
    <property type="term" value="P:DNA-templated DNA replication"/>
    <property type="evidence" value="ECO:0007669"/>
    <property type="project" value="TreeGrafter"/>
</dbReference>
<dbReference type="InterPro" id="IPR006172">
    <property type="entry name" value="DNA-dir_DNA_pol_B"/>
</dbReference>
<keyword evidence="11" id="KW-0235">DNA replication</keyword>
<dbReference type="InterPro" id="IPR023211">
    <property type="entry name" value="DNA_pol_palm_dom_sf"/>
</dbReference>
<dbReference type="Gene3D" id="3.30.420.10">
    <property type="entry name" value="Ribonuclease H-like superfamily/Ribonuclease H"/>
    <property type="match status" value="1"/>
</dbReference>
<feature type="compositionally biased region" description="Basic and acidic residues" evidence="12">
    <location>
        <begin position="109"/>
        <end position="124"/>
    </location>
</feature>
<dbReference type="PROSITE" id="PS00116">
    <property type="entry name" value="DNA_POLYMERASE_B"/>
    <property type="match status" value="1"/>
</dbReference>
<dbReference type="SMART" id="SM00306">
    <property type="entry name" value="HintN"/>
    <property type="match status" value="2"/>
</dbReference>